<accession>A0ACC4CYZ0</accession>
<gene>
    <name evidence="1" type="ORF">D5086_001536</name>
</gene>
<comment type="caution">
    <text evidence="1">The sequence shown here is derived from an EMBL/GenBank/DDBJ whole genome shotgun (WGS) entry which is preliminary data.</text>
</comment>
<proteinExistence type="predicted"/>
<name>A0ACC4CYZ0_POPAL</name>
<protein>
    <submittedName>
        <fullName evidence="1">Uncharacterized protein</fullName>
    </submittedName>
</protein>
<dbReference type="EMBL" id="RCHU02000001">
    <property type="protein sequence ID" value="KAL3610516.1"/>
    <property type="molecule type" value="Genomic_DNA"/>
</dbReference>
<dbReference type="Proteomes" id="UP000309997">
    <property type="component" value="Unassembled WGS sequence"/>
</dbReference>
<organism evidence="1 2">
    <name type="scientific">Populus alba</name>
    <name type="common">White poplar</name>
    <dbReference type="NCBI Taxonomy" id="43335"/>
    <lineage>
        <taxon>Eukaryota</taxon>
        <taxon>Viridiplantae</taxon>
        <taxon>Streptophyta</taxon>
        <taxon>Embryophyta</taxon>
        <taxon>Tracheophyta</taxon>
        <taxon>Spermatophyta</taxon>
        <taxon>Magnoliopsida</taxon>
        <taxon>eudicotyledons</taxon>
        <taxon>Gunneridae</taxon>
        <taxon>Pentapetalae</taxon>
        <taxon>rosids</taxon>
        <taxon>fabids</taxon>
        <taxon>Malpighiales</taxon>
        <taxon>Salicaceae</taxon>
        <taxon>Saliceae</taxon>
        <taxon>Populus</taxon>
    </lineage>
</organism>
<sequence>MHRRKVIAGVGGASGWNCCSEVMHPALLTTATLLEQADVTALLCSEEKSRCCSLLALSLMLKWTGRLLDAEEGAERGSEEDVSCCTAERGDCNATLMLLPQTVVVRRCFSRLRSWWLCWSVNKPLLLEKKKSQVARREG</sequence>
<keyword evidence="2" id="KW-1185">Reference proteome</keyword>
<evidence type="ECO:0000313" key="2">
    <source>
        <dbReference type="Proteomes" id="UP000309997"/>
    </source>
</evidence>
<evidence type="ECO:0000313" key="1">
    <source>
        <dbReference type="EMBL" id="KAL3610516.1"/>
    </source>
</evidence>
<reference evidence="1 2" key="1">
    <citation type="journal article" date="2024" name="Plant Biotechnol. J.">
        <title>Genome and CRISPR/Cas9 system of a widespread forest tree (Populus alba) in the world.</title>
        <authorList>
            <person name="Liu Y.J."/>
            <person name="Jiang P.F."/>
            <person name="Han X.M."/>
            <person name="Li X.Y."/>
            <person name="Wang H.M."/>
            <person name="Wang Y.J."/>
            <person name="Wang X.X."/>
            <person name="Zeng Q.Y."/>
        </authorList>
    </citation>
    <scope>NUCLEOTIDE SEQUENCE [LARGE SCALE GENOMIC DNA]</scope>
    <source>
        <strain evidence="2">cv. PAL-ZL1</strain>
    </source>
</reference>